<gene>
    <name evidence="5" type="ORF">Voc01_011390</name>
</gene>
<evidence type="ECO:0000259" key="4">
    <source>
        <dbReference type="PROSITE" id="PS50949"/>
    </source>
</evidence>
<reference evidence="5" key="1">
    <citation type="submission" date="2021-01" db="EMBL/GenBank/DDBJ databases">
        <title>Whole genome shotgun sequence of Virgisporangium ochraceum NBRC 16418.</title>
        <authorList>
            <person name="Komaki H."/>
            <person name="Tamura T."/>
        </authorList>
    </citation>
    <scope>NUCLEOTIDE SEQUENCE</scope>
    <source>
        <strain evidence="5">NBRC 16418</strain>
    </source>
</reference>
<dbReference type="GO" id="GO:0003700">
    <property type="term" value="F:DNA-binding transcription factor activity"/>
    <property type="evidence" value="ECO:0007669"/>
    <property type="project" value="InterPro"/>
</dbReference>
<evidence type="ECO:0000256" key="2">
    <source>
        <dbReference type="ARBA" id="ARBA00023125"/>
    </source>
</evidence>
<organism evidence="5 6">
    <name type="scientific">Virgisporangium ochraceum</name>
    <dbReference type="NCBI Taxonomy" id="65505"/>
    <lineage>
        <taxon>Bacteria</taxon>
        <taxon>Bacillati</taxon>
        <taxon>Actinomycetota</taxon>
        <taxon>Actinomycetes</taxon>
        <taxon>Micromonosporales</taxon>
        <taxon>Micromonosporaceae</taxon>
        <taxon>Virgisporangium</taxon>
    </lineage>
</organism>
<dbReference type="SUPFAM" id="SSF46785">
    <property type="entry name" value="Winged helix' DNA-binding domain"/>
    <property type="match status" value="1"/>
</dbReference>
<dbReference type="EMBL" id="BOPH01000017">
    <property type="protein sequence ID" value="GIJ66222.1"/>
    <property type="molecule type" value="Genomic_DNA"/>
</dbReference>
<feature type="domain" description="HTH gntR-type" evidence="4">
    <location>
        <begin position="5"/>
        <end position="73"/>
    </location>
</feature>
<dbReference type="PANTHER" id="PTHR44846">
    <property type="entry name" value="MANNOSYL-D-GLYCERATE TRANSPORT/METABOLISM SYSTEM REPRESSOR MNGR-RELATED"/>
    <property type="match status" value="1"/>
</dbReference>
<dbReference type="InterPro" id="IPR000524">
    <property type="entry name" value="Tscrpt_reg_HTH_GntR"/>
</dbReference>
<evidence type="ECO:0000256" key="3">
    <source>
        <dbReference type="ARBA" id="ARBA00023163"/>
    </source>
</evidence>
<dbReference type="Pfam" id="PF00392">
    <property type="entry name" value="GntR"/>
    <property type="match status" value="1"/>
</dbReference>
<keyword evidence="1" id="KW-0805">Transcription regulation</keyword>
<comment type="caution">
    <text evidence="5">The sequence shown here is derived from an EMBL/GenBank/DDBJ whole genome shotgun (WGS) entry which is preliminary data.</text>
</comment>
<dbReference type="CDD" id="cd07377">
    <property type="entry name" value="WHTH_GntR"/>
    <property type="match status" value="1"/>
</dbReference>
<dbReference type="AlphaFoldDB" id="A0A8J4EBV6"/>
<keyword evidence="3" id="KW-0804">Transcription</keyword>
<protein>
    <recommendedName>
        <fullName evidence="4">HTH gntR-type domain-containing protein</fullName>
    </recommendedName>
</protein>
<sequence length="83" mass="9023">MLPRATIVDRIVAYVQAHIESGQWPPGHRLPSYQQLRAIFDCSETPIKTAERILEASGWVEGIPGKGVFVAPHPPVRPAAPSG</sequence>
<keyword evidence="2" id="KW-0238">DNA-binding</keyword>
<dbReference type="GO" id="GO:0003677">
    <property type="term" value="F:DNA binding"/>
    <property type="evidence" value="ECO:0007669"/>
    <property type="project" value="UniProtKB-KW"/>
</dbReference>
<evidence type="ECO:0000256" key="1">
    <source>
        <dbReference type="ARBA" id="ARBA00023015"/>
    </source>
</evidence>
<dbReference type="InterPro" id="IPR036388">
    <property type="entry name" value="WH-like_DNA-bd_sf"/>
</dbReference>
<dbReference type="Gene3D" id="1.10.10.10">
    <property type="entry name" value="Winged helix-like DNA-binding domain superfamily/Winged helix DNA-binding domain"/>
    <property type="match status" value="1"/>
</dbReference>
<dbReference type="InterPro" id="IPR050679">
    <property type="entry name" value="Bact_HTH_transcr_reg"/>
</dbReference>
<dbReference type="RefSeq" id="WP_203926206.1">
    <property type="nucleotide sequence ID" value="NZ_BOPH01000017.1"/>
</dbReference>
<dbReference type="InterPro" id="IPR036390">
    <property type="entry name" value="WH_DNA-bd_sf"/>
</dbReference>
<dbReference type="PANTHER" id="PTHR44846:SF16">
    <property type="entry name" value="TRANSCRIPTIONAL REGULATOR PHNF-RELATED"/>
    <property type="match status" value="1"/>
</dbReference>
<name>A0A8J4EBV6_9ACTN</name>
<evidence type="ECO:0000313" key="6">
    <source>
        <dbReference type="Proteomes" id="UP000635606"/>
    </source>
</evidence>
<accession>A0A8J4EBV6</accession>
<dbReference type="Proteomes" id="UP000635606">
    <property type="component" value="Unassembled WGS sequence"/>
</dbReference>
<proteinExistence type="predicted"/>
<keyword evidence="6" id="KW-1185">Reference proteome</keyword>
<evidence type="ECO:0000313" key="5">
    <source>
        <dbReference type="EMBL" id="GIJ66222.1"/>
    </source>
</evidence>
<dbReference type="PROSITE" id="PS50949">
    <property type="entry name" value="HTH_GNTR"/>
    <property type="match status" value="1"/>
</dbReference>
<dbReference type="SMART" id="SM00345">
    <property type="entry name" value="HTH_GNTR"/>
    <property type="match status" value="1"/>
</dbReference>